<sequence length="231" mass="25340">MPQSTAGWDNPTVCARSGIAIVATTMEEKRTRKEEDDEPVAVVAAAMVASEEEAKGWGSGEEAWPRKGGGGGVMLEGYVLGSADGGVRGPGGVKGTRSLTDEDLEELKACLDLGFGFSYEGIPELCNTLPALELCYSMSQRFHLDDQHEQISPGDSLPFANWMISSPGTCWRSSHLWILKILFCWIYCCYLIIQFPNQLSLMYLPGDDPDEVKARLKYWAQTVACTLRLCS</sequence>
<reference evidence="2 3" key="1">
    <citation type="journal article" date="2014" name="Agronomy (Basel)">
        <title>A Draft Genome Sequence for Ensete ventricosum, the Drought-Tolerant Tree Against Hunger.</title>
        <authorList>
            <person name="Harrison J."/>
            <person name="Moore K.A."/>
            <person name="Paszkiewicz K."/>
            <person name="Jones T."/>
            <person name="Grant M."/>
            <person name="Ambacheew D."/>
            <person name="Muzemil S."/>
            <person name="Studholme D.J."/>
        </authorList>
    </citation>
    <scope>NUCLEOTIDE SEQUENCE [LARGE SCALE GENOMIC DNA]</scope>
</reference>
<evidence type="ECO:0000256" key="1">
    <source>
        <dbReference type="SAM" id="Phobius"/>
    </source>
</evidence>
<protein>
    <submittedName>
        <fullName evidence="2">Uncharacterized protein</fullName>
    </submittedName>
</protein>
<keyword evidence="1" id="KW-0472">Membrane</keyword>
<name>A0A426Y071_ENSVE</name>
<dbReference type="AlphaFoldDB" id="A0A426Y071"/>
<comment type="caution">
    <text evidence="2">The sequence shown here is derived from an EMBL/GenBank/DDBJ whole genome shotgun (WGS) entry which is preliminary data.</text>
</comment>
<proteinExistence type="predicted"/>
<accession>A0A426Y071</accession>
<dbReference type="EMBL" id="AMZH03016024">
    <property type="protein sequence ID" value="RRT45149.1"/>
    <property type="molecule type" value="Genomic_DNA"/>
</dbReference>
<evidence type="ECO:0000313" key="3">
    <source>
        <dbReference type="Proteomes" id="UP000287651"/>
    </source>
</evidence>
<dbReference type="InterPro" id="IPR012881">
    <property type="entry name" value="DUF1685"/>
</dbReference>
<dbReference type="PANTHER" id="PTHR31865">
    <property type="entry name" value="OSJNBA0071G03.3 PROTEIN"/>
    <property type="match status" value="1"/>
</dbReference>
<evidence type="ECO:0000313" key="2">
    <source>
        <dbReference type="EMBL" id="RRT45149.1"/>
    </source>
</evidence>
<organism evidence="2 3">
    <name type="scientific">Ensete ventricosum</name>
    <name type="common">Abyssinian banana</name>
    <name type="synonym">Musa ensete</name>
    <dbReference type="NCBI Taxonomy" id="4639"/>
    <lineage>
        <taxon>Eukaryota</taxon>
        <taxon>Viridiplantae</taxon>
        <taxon>Streptophyta</taxon>
        <taxon>Embryophyta</taxon>
        <taxon>Tracheophyta</taxon>
        <taxon>Spermatophyta</taxon>
        <taxon>Magnoliopsida</taxon>
        <taxon>Liliopsida</taxon>
        <taxon>Zingiberales</taxon>
        <taxon>Musaceae</taxon>
        <taxon>Ensete</taxon>
    </lineage>
</organism>
<feature type="transmembrane region" description="Helical" evidence="1">
    <location>
        <begin position="175"/>
        <end position="193"/>
    </location>
</feature>
<keyword evidence="1" id="KW-1133">Transmembrane helix</keyword>
<dbReference type="Proteomes" id="UP000287651">
    <property type="component" value="Unassembled WGS sequence"/>
</dbReference>
<gene>
    <name evidence="2" type="ORF">B296_00050194</name>
</gene>
<keyword evidence="1" id="KW-0812">Transmembrane</keyword>
<dbReference type="Pfam" id="PF07939">
    <property type="entry name" value="DUF1685"/>
    <property type="match status" value="1"/>
</dbReference>
<dbReference type="PANTHER" id="PTHR31865:SF0">
    <property type="entry name" value="EXPRESSED PROTEIN"/>
    <property type="match status" value="1"/>
</dbReference>